<name>A0A6B9ZA07_9BACT</name>
<dbReference type="InterPro" id="IPR005084">
    <property type="entry name" value="CBM6"/>
</dbReference>
<dbReference type="Proteomes" id="UP000476411">
    <property type="component" value="Chromosome"/>
</dbReference>
<dbReference type="PROSITE" id="PS52006">
    <property type="entry name" value="GH64"/>
    <property type="match status" value="1"/>
</dbReference>
<dbReference type="Pfam" id="PF16483">
    <property type="entry name" value="Glyco_hydro_64"/>
    <property type="match status" value="1"/>
</dbReference>
<evidence type="ECO:0000256" key="2">
    <source>
        <dbReference type="ARBA" id="ARBA00022729"/>
    </source>
</evidence>
<keyword evidence="3" id="KW-0677">Repeat</keyword>
<dbReference type="InterPro" id="IPR042517">
    <property type="entry name" value="Glyco_hydro_64_N_2"/>
</dbReference>
<keyword evidence="9" id="KW-1185">Reference proteome</keyword>
<evidence type="ECO:0000259" key="5">
    <source>
        <dbReference type="PROSITE" id="PS50915"/>
    </source>
</evidence>
<proteinExistence type="inferred from homology"/>
<dbReference type="CDD" id="cd04080">
    <property type="entry name" value="CBM6_cellulase-like"/>
    <property type="match status" value="1"/>
</dbReference>
<dbReference type="NCBIfam" id="TIGR04183">
    <property type="entry name" value="Por_Secre_tail"/>
    <property type="match status" value="1"/>
</dbReference>
<dbReference type="InterPro" id="IPR006584">
    <property type="entry name" value="Cellulose-bd_IV"/>
</dbReference>
<evidence type="ECO:0000256" key="1">
    <source>
        <dbReference type="ARBA" id="ARBA00009646"/>
    </source>
</evidence>
<keyword evidence="2 4" id="KW-0732">Signal</keyword>
<dbReference type="Gene3D" id="2.60.20.10">
    <property type="entry name" value="Crystallins"/>
    <property type="match status" value="1"/>
</dbReference>
<feature type="domain" description="Beta/gamma crystallin 'Greek key'" evidence="5">
    <location>
        <begin position="421"/>
        <end position="465"/>
    </location>
</feature>
<dbReference type="PANTHER" id="PTHR38165:SF1">
    <property type="entry name" value="GLUCANASE B"/>
    <property type="match status" value="1"/>
</dbReference>
<dbReference type="Pfam" id="PF03422">
    <property type="entry name" value="CBM_6"/>
    <property type="match status" value="1"/>
</dbReference>
<protein>
    <submittedName>
        <fullName evidence="8">Carbohydrate-binding protein</fullName>
    </submittedName>
</protein>
<organism evidence="8 9">
    <name type="scientific">Chitinophaga agri</name>
    <dbReference type="NCBI Taxonomy" id="2703787"/>
    <lineage>
        <taxon>Bacteria</taxon>
        <taxon>Pseudomonadati</taxon>
        <taxon>Bacteroidota</taxon>
        <taxon>Chitinophagia</taxon>
        <taxon>Chitinophagales</taxon>
        <taxon>Chitinophagaceae</taxon>
        <taxon>Chitinophaga</taxon>
    </lineage>
</organism>
<evidence type="ECO:0000259" key="7">
    <source>
        <dbReference type="PROSITE" id="PS52006"/>
    </source>
</evidence>
<dbReference type="PANTHER" id="PTHR38165">
    <property type="match status" value="1"/>
</dbReference>
<dbReference type="PROSITE" id="PS51175">
    <property type="entry name" value="CBM6"/>
    <property type="match status" value="1"/>
</dbReference>
<dbReference type="AlphaFoldDB" id="A0A6B9ZA07"/>
<dbReference type="KEGG" id="chih:GWR21_05660"/>
<feature type="domain" description="Beta/gamma crystallin 'Greek key'" evidence="5">
    <location>
        <begin position="467"/>
        <end position="507"/>
    </location>
</feature>
<dbReference type="InterPro" id="IPR037398">
    <property type="entry name" value="Glyco_hydro_64_fam"/>
</dbReference>
<dbReference type="PROSITE" id="PS50915">
    <property type="entry name" value="CRYSTALLIN_BETA_GAMMA"/>
    <property type="match status" value="2"/>
</dbReference>
<evidence type="ECO:0000256" key="4">
    <source>
        <dbReference type="SAM" id="SignalP"/>
    </source>
</evidence>
<comment type="similarity">
    <text evidence="1">Belongs to the beta/gamma-crystallin family.</text>
</comment>
<dbReference type="Gene3D" id="3.30.920.50">
    <property type="entry name" value="Beta-1,3-glucanase, C-terminal domain"/>
    <property type="match status" value="1"/>
</dbReference>
<dbReference type="Gene3D" id="2.60.120.260">
    <property type="entry name" value="Galactose-binding domain-like"/>
    <property type="match status" value="1"/>
</dbReference>
<feature type="domain" description="CBM6" evidence="6">
    <location>
        <begin position="512"/>
        <end position="633"/>
    </location>
</feature>
<evidence type="ECO:0000313" key="8">
    <source>
        <dbReference type="EMBL" id="QHS59098.1"/>
    </source>
</evidence>
<evidence type="ECO:0000256" key="3">
    <source>
        <dbReference type="ARBA" id="ARBA00022737"/>
    </source>
</evidence>
<evidence type="ECO:0000259" key="6">
    <source>
        <dbReference type="PROSITE" id="PS51175"/>
    </source>
</evidence>
<feature type="domain" description="GH64" evidence="7">
    <location>
        <begin position="34"/>
        <end position="413"/>
    </location>
</feature>
<dbReference type="SUPFAM" id="SSF49785">
    <property type="entry name" value="Galactose-binding domain-like"/>
    <property type="match status" value="1"/>
</dbReference>
<dbReference type="SMART" id="SM00247">
    <property type="entry name" value="XTALbg"/>
    <property type="match status" value="1"/>
</dbReference>
<dbReference type="CDD" id="cd09214">
    <property type="entry name" value="GH64-like"/>
    <property type="match status" value="1"/>
</dbReference>
<dbReference type="Pfam" id="PF18962">
    <property type="entry name" value="Por_Secre_tail"/>
    <property type="match status" value="1"/>
</dbReference>
<dbReference type="EMBL" id="CP048113">
    <property type="protein sequence ID" value="QHS59098.1"/>
    <property type="molecule type" value="Genomic_DNA"/>
</dbReference>
<reference evidence="8 9" key="1">
    <citation type="submission" date="2020-01" db="EMBL/GenBank/DDBJ databases">
        <title>Complete genome sequence of Chitinophaga sp. H33E-04 isolated from quinoa roots.</title>
        <authorList>
            <person name="Weon H.-Y."/>
            <person name="Lee S.A."/>
        </authorList>
    </citation>
    <scope>NUCLEOTIDE SEQUENCE [LARGE SCALE GENOMIC DNA]</scope>
    <source>
        <strain evidence="8 9">H33E-04</strain>
    </source>
</reference>
<dbReference type="InterPro" id="IPR037176">
    <property type="entry name" value="Osmotin/thaumatin-like_sf"/>
</dbReference>
<dbReference type="Gene3D" id="2.60.110.10">
    <property type="entry name" value="Thaumatin"/>
    <property type="match status" value="1"/>
</dbReference>
<dbReference type="GO" id="GO:0030246">
    <property type="term" value="F:carbohydrate binding"/>
    <property type="evidence" value="ECO:0007669"/>
    <property type="project" value="InterPro"/>
</dbReference>
<dbReference type="SUPFAM" id="SSF49695">
    <property type="entry name" value="gamma-Crystallin-like"/>
    <property type="match status" value="1"/>
</dbReference>
<evidence type="ECO:0000313" key="9">
    <source>
        <dbReference type="Proteomes" id="UP000476411"/>
    </source>
</evidence>
<accession>A0A6B9ZA07</accession>
<feature type="chain" id="PRO_5025391994" evidence="4">
    <location>
        <begin position="28"/>
        <end position="724"/>
    </location>
</feature>
<dbReference type="RefSeq" id="WP_162330800.1">
    <property type="nucleotide sequence ID" value="NZ_CP048113.1"/>
</dbReference>
<gene>
    <name evidence="8" type="ORF">GWR21_05660</name>
</gene>
<dbReference type="InterPro" id="IPR008979">
    <property type="entry name" value="Galactose-bd-like_sf"/>
</dbReference>
<dbReference type="InterPro" id="IPR011024">
    <property type="entry name" value="G_crystallin-like"/>
</dbReference>
<dbReference type="InterPro" id="IPR032477">
    <property type="entry name" value="Glyco_hydro_64"/>
</dbReference>
<dbReference type="InterPro" id="IPR001064">
    <property type="entry name" value="Beta/gamma_crystallin"/>
</dbReference>
<dbReference type="InterPro" id="IPR026444">
    <property type="entry name" value="Secre_tail"/>
</dbReference>
<feature type="signal peptide" evidence="4">
    <location>
        <begin position="1"/>
        <end position="27"/>
    </location>
</feature>
<dbReference type="SMART" id="SM00606">
    <property type="entry name" value="CBD_IV"/>
    <property type="match status" value="1"/>
</dbReference>
<sequence>MKVRPFFSLVRAYCAHLVLVLSLAVSANSQVQAQSAVPFTLSNNSVYADANVYVAVVGIINDNHVWINPKTGAVNLMNAANNTVPGPVINGNMGPGGNGLYANCFARLSEIPGKTISIPGIEGCRILISFNSQLFLYFFGASGAPSGYAAPNLANPTDPNQGIRFETIELANAPNGLWANTTRVDSYQYPMGLEVWGNGNFYKKVGEFIPHSQILSLWQSTAPADFAGCYESANGIIKFPSKTSAFMSGAQANYFGAYIDAIWSKYQSGDLVFNAGDAGVWRGRVTGSVFTFTRASDGKTGTIARKPTNTEAMEGSGVLASGGPLDKVVQAQLCAAINRHAIDLTLSTGVTQDLGTASKYYQTSPYNWYSKFWHRSDISLNGLAYGFCYDDVYDHSSTVNASSPIRATVTIGGFAGATPTGPVTVYKDCNYTGYAVALNPGTYTLSQLNALGILNDDISSLKVTAGYKVTLYQNDNFTGASLVLTEDDACLVDNSWNDLTTSLKVERTSSSTVIQAENYTYMSGVDVEATTDAGGGQNVGWIEAGDWMAYDITIPTTGTYVISYRVATPNSNTSLRLEKDAGTTQLGTVTLPNTGGWQIWGNASHTVTLPAGTYSVGIATTTGGFNLNYFSITSASGARVAVQPSKAAADNSVLLTPNPVHEQLYIKGNEKIKALGIYDVSGHEVLKVKNPANTIGVSKLVPGIYIITIEHKDGSQKKVKIFKQ</sequence>